<dbReference type="InterPro" id="IPR001650">
    <property type="entry name" value="Helicase_C-like"/>
</dbReference>
<sequence length="876" mass="100203">MNYGLSERKIKQMSDTYAFRRGKRYVAAKKVTLRNYQSGDLLVEAAVQGEDLFTVTVRVKEHGVDAGCNCPSLAMDQSFCGHIVAVLLAMHHVQVYGKLAGNRPLIRPFTTTRQTEDAAVTAYLQTLSKTERAKIRFDVSGSAIAMESITAQQRFIISPAYFDRLLQTRDWLRNLADIWLSPLLKQRLVSGPPTVELALDREGGALELLVTFIYQGVRINPLQETDWLGRDVSIEGAVLRYVTESGFFERNGRYRLEEEAAEYQFLKGWLDPRVVYGKLVVQVTESIRQSLPNGPFHPRIDVETTDRLDWLTFRFSMDGIPEVELKQVLRSLVTRKTYHRLKNGQYVSFETRAFEQLQRLFQQLETTERDMLEASIRVPAIANLKHLVGASFLHLHADLMERWLEVKNGRDIPLLLPQALHQQLYPYQRAGIQFLVNLAARDCHGILADEMGLGKTIQAIGYLETRPPGRTLIVAPASLLHNWAAELARFAPAKTVYLLAGSRKQRLQALRDLPADGVFLISYPSLRADMDAHQKIEYDLAIFDEAQHFKNPTAQTAVRLRRLRAKRRFALTGTPLENRTDDIWSIFRVIFPSLLPDLRTFQDWSHMEIKRFLQPFLLRRTKQEVLHDFPTKRLSHYYTELGPTQKKLYASYLAKLQLDTLRHLDETKREDRIKLLAGLTRLRQICCDPALFVENYTGESTKLDLLMTLIEEKIAAGHRILIFSQYTKMLARIRERLAERQLTHFVLTGDTPIEDRVALCDRFNAGEVDLFLISLKAGGTGLNLATADTVILYDSWWNPAVEQQAADRAHRLGQQSPVEVIKLLTKGTIEEKMTELQDKKATMIDAVLTDRATEILTLRELVHLLEPPLQPQKKPD</sequence>
<dbReference type="InterPro" id="IPR000330">
    <property type="entry name" value="SNF2_N"/>
</dbReference>
<dbReference type="InterPro" id="IPR027417">
    <property type="entry name" value="P-loop_NTPase"/>
</dbReference>
<gene>
    <name evidence="6" type="ORF">QK289_14530</name>
</gene>
<dbReference type="CDD" id="cd18793">
    <property type="entry name" value="SF2_C_SNF"/>
    <property type="match status" value="1"/>
</dbReference>
<dbReference type="InterPro" id="IPR013663">
    <property type="entry name" value="Helicase_SWF/SNF/SWI_bac"/>
</dbReference>
<dbReference type="GO" id="GO:0004386">
    <property type="term" value="F:helicase activity"/>
    <property type="evidence" value="ECO:0007669"/>
    <property type="project" value="UniProtKB-KW"/>
</dbReference>
<dbReference type="Pfam" id="PF00176">
    <property type="entry name" value="SNF2-rel_dom"/>
    <property type="match status" value="1"/>
</dbReference>
<dbReference type="EC" id="3.6.4.-" evidence="6"/>
<reference evidence="6 7" key="1">
    <citation type="submission" date="2023-04" db="EMBL/GenBank/DDBJ databases">
        <title>Antarctic isolates genomes.</title>
        <authorList>
            <person name="Dimov S.G."/>
        </authorList>
    </citation>
    <scope>NUCLEOTIDE SEQUENCE [LARGE SCALE GENOMIC DNA]</scope>
    <source>
        <strain evidence="6 7">AL19</strain>
    </source>
</reference>
<dbReference type="SMART" id="SM00490">
    <property type="entry name" value="HELICc"/>
    <property type="match status" value="1"/>
</dbReference>
<proteinExistence type="predicted"/>
<evidence type="ECO:0000256" key="2">
    <source>
        <dbReference type="PROSITE-ProRule" id="PRU00325"/>
    </source>
</evidence>
<feature type="domain" description="Helicase C-terminal" evidence="5">
    <location>
        <begin position="702"/>
        <end position="859"/>
    </location>
</feature>
<dbReference type="SMART" id="SM00487">
    <property type="entry name" value="DEXDc"/>
    <property type="match status" value="1"/>
</dbReference>
<dbReference type="PROSITE" id="PS51194">
    <property type="entry name" value="HELICASE_CTER"/>
    <property type="match status" value="1"/>
</dbReference>
<feature type="domain" description="Helicase ATP-binding" evidence="4">
    <location>
        <begin position="436"/>
        <end position="593"/>
    </location>
</feature>
<dbReference type="Pfam" id="PF00271">
    <property type="entry name" value="Helicase_C"/>
    <property type="match status" value="1"/>
</dbReference>
<keyword evidence="2" id="KW-0479">Metal-binding</keyword>
<evidence type="ECO:0000313" key="6">
    <source>
        <dbReference type="EMBL" id="MDI3236226.1"/>
    </source>
</evidence>
<dbReference type="Pfam" id="PF08455">
    <property type="entry name" value="SNF2_assoc"/>
    <property type="match status" value="1"/>
</dbReference>
<dbReference type="Gene3D" id="3.40.50.300">
    <property type="entry name" value="P-loop containing nucleotide triphosphate hydrolases"/>
    <property type="match status" value="1"/>
</dbReference>
<keyword evidence="6" id="KW-0347">Helicase</keyword>
<evidence type="ECO:0000259" key="4">
    <source>
        <dbReference type="PROSITE" id="PS51192"/>
    </source>
</evidence>
<dbReference type="Pfam" id="PF04434">
    <property type="entry name" value="SWIM"/>
    <property type="match status" value="1"/>
</dbReference>
<dbReference type="PROSITE" id="PS50966">
    <property type="entry name" value="ZF_SWIM"/>
    <property type="match status" value="1"/>
</dbReference>
<dbReference type="Gene3D" id="3.40.50.10810">
    <property type="entry name" value="Tandem AAA-ATPase domain"/>
    <property type="match status" value="1"/>
</dbReference>
<dbReference type="Proteomes" id="UP001243286">
    <property type="component" value="Unassembled WGS sequence"/>
</dbReference>
<dbReference type="PANTHER" id="PTHR10799">
    <property type="entry name" value="SNF2/RAD54 HELICASE FAMILY"/>
    <property type="match status" value="1"/>
</dbReference>
<evidence type="ECO:0000259" key="5">
    <source>
        <dbReference type="PROSITE" id="PS51194"/>
    </source>
</evidence>
<dbReference type="InterPro" id="IPR049730">
    <property type="entry name" value="SNF2/RAD54-like_C"/>
</dbReference>
<protein>
    <submittedName>
        <fullName evidence="6">DEAD/DEAH box helicase</fullName>
        <ecNumber evidence="6">3.6.4.-</ecNumber>
    </submittedName>
</protein>
<comment type="caution">
    <text evidence="6">The sequence shown here is derived from an EMBL/GenBank/DDBJ whole genome shotgun (WGS) entry which is preliminary data.</text>
</comment>
<evidence type="ECO:0000313" key="7">
    <source>
        <dbReference type="Proteomes" id="UP001243286"/>
    </source>
</evidence>
<accession>A0ABT6R5J1</accession>
<keyword evidence="6" id="KW-0067">ATP-binding</keyword>
<evidence type="ECO:0000256" key="1">
    <source>
        <dbReference type="ARBA" id="ARBA00022801"/>
    </source>
</evidence>
<evidence type="ECO:0000259" key="3">
    <source>
        <dbReference type="PROSITE" id="PS50966"/>
    </source>
</evidence>
<keyword evidence="6" id="KW-0547">Nucleotide-binding</keyword>
<dbReference type="SUPFAM" id="SSF52540">
    <property type="entry name" value="P-loop containing nucleoside triphosphate hydrolases"/>
    <property type="match status" value="2"/>
</dbReference>
<keyword evidence="1 6" id="KW-0378">Hydrolase</keyword>
<keyword evidence="2" id="KW-0862">Zinc</keyword>
<dbReference type="GO" id="GO:0016787">
    <property type="term" value="F:hydrolase activity"/>
    <property type="evidence" value="ECO:0007669"/>
    <property type="project" value="UniProtKB-KW"/>
</dbReference>
<dbReference type="InterPro" id="IPR007527">
    <property type="entry name" value="Znf_SWIM"/>
</dbReference>
<keyword evidence="2" id="KW-0863">Zinc-finger</keyword>
<dbReference type="InterPro" id="IPR038718">
    <property type="entry name" value="SNF2-like_sf"/>
</dbReference>
<dbReference type="RefSeq" id="WP_282357229.1">
    <property type="nucleotide sequence ID" value="NZ_JASBQV010000033.1"/>
</dbReference>
<dbReference type="PROSITE" id="PS51192">
    <property type="entry name" value="HELICASE_ATP_BIND_1"/>
    <property type="match status" value="1"/>
</dbReference>
<organism evidence="6 7">
    <name type="scientific">Exiguobacterium antarcticum</name>
    <dbReference type="NCBI Taxonomy" id="132920"/>
    <lineage>
        <taxon>Bacteria</taxon>
        <taxon>Bacillati</taxon>
        <taxon>Bacillota</taxon>
        <taxon>Bacilli</taxon>
        <taxon>Bacillales</taxon>
        <taxon>Bacillales Family XII. Incertae Sedis</taxon>
        <taxon>Exiguobacterium</taxon>
    </lineage>
</organism>
<keyword evidence="7" id="KW-1185">Reference proteome</keyword>
<dbReference type="InterPro" id="IPR014001">
    <property type="entry name" value="Helicase_ATP-bd"/>
</dbReference>
<name>A0ABT6R5J1_9BACL</name>
<feature type="domain" description="SWIM-type" evidence="3">
    <location>
        <begin position="53"/>
        <end position="91"/>
    </location>
</feature>
<dbReference type="EMBL" id="JASBQV010000033">
    <property type="protein sequence ID" value="MDI3236226.1"/>
    <property type="molecule type" value="Genomic_DNA"/>
</dbReference>